<protein>
    <submittedName>
        <fullName evidence="4">Rna recognition motif-containing protein</fullName>
    </submittedName>
</protein>
<dbReference type="PROSITE" id="PS50102">
    <property type="entry name" value="RRM"/>
    <property type="match status" value="1"/>
</dbReference>
<evidence type="ECO:0000313" key="4">
    <source>
        <dbReference type="EMBL" id="PHJ14959.1"/>
    </source>
</evidence>
<proteinExistence type="predicted"/>
<dbReference type="PANTHER" id="PTHR47640:SF11">
    <property type="entry name" value="RNA-BINDING PROTEIN 42"/>
    <property type="match status" value="1"/>
</dbReference>
<dbReference type="SMART" id="SM00360">
    <property type="entry name" value="RRM"/>
    <property type="match status" value="1"/>
</dbReference>
<comment type="caution">
    <text evidence="4">The sequence shown here is derived from an EMBL/GenBank/DDBJ whole genome shotgun (WGS) entry which is preliminary data.</text>
</comment>
<dbReference type="GO" id="GO:0003729">
    <property type="term" value="F:mRNA binding"/>
    <property type="evidence" value="ECO:0007669"/>
    <property type="project" value="InterPro"/>
</dbReference>
<dbReference type="AlphaFoldDB" id="A0A2C6KC37"/>
<organism evidence="4 5">
    <name type="scientific">Cystoisospora suis</name>
    <dbReference type="NCBI Taxonomy" id="483139"/>
    <lineage>
        <taxon>Eukaryota</taxon>
        <taxon>Sar</taxon>
        <taxon>Alveolata</taxon>
        <taxon>Apicomplexa</taxon>
        <taxon>Conoidasida</taxon>
        <taxon>Coccidia</taxon>
        <taxon>Eucoccidiorida</taxon>
        <taxon>Eimeriorina</taxon>
        <taxon>Sarcocystidae</taxon>
        <taxon>Cystoisospora</taxon>
    </lineage>
</organism>
<feature type="non-terminal residue" evidence="4">
    <location>
        <position position="243"/>
    </location>
</feature>
<dbReference type="Gene3D" id="3.30.70.330">
    <property type="match status" value="1"/>
</dbReference>
<dbReference type="InterPro" id="IPR012677">
    <property type="entry name" value="Nucleotide-bd_a/b_plait_sf"/>
</dbReference>
<feature type="domain" description="RRM" evidence="3">
    <location>
        <begin position="125"/>
        <end position="203"/>
    </location>
</feature>
<evidence type="ECO:0000256" key="2">
    <source>
        <dbReference type="PROSITE-ProRule" id="PRU00176"/>
    </source>
</evidence>
<dbReference type="Proteomes" id="UP000221165">
    <property type="component" value="Unassembled WGS sequence"/>
</dbReference>
<name>A0A2C6KC37_9APIC</name>
<dbReference type="RefSeq" id="XP_067916693.1">
    <property type="nucleotide sequence ID" value="XM_068071331.1"/>
</dbReference>
<keyword evidence="1 2" id="KW-0694">RNA-binding</keyword>
<accession>A0A2C6KC37</accession>
<sequence length="243" mass="26468">MYAQTASGSDSQQAASCLVTSMAQVAPSVMSSAVGSAPVILPMPMMVPTGQFGLQVVTPYPGQPTASAADPTASAVQNLTAGEAASLGSVMASGAPEQEKKLHLRKGAGRIWSDPTLDEWPENDFRVFCGDLGNEVTDEVLANAFRKFKSFQKARVVRDKRTLKTKGYGFVSFSDPTDMLKALKEMNFKYVGNRPIRVLRSKWKDREIDSERNKKFQEVTVVQPANSKTLRKFKKLGVTVNGD</sequence>
<gene>
    <name evidence="4" type="ORF">CSUI_011230</name>
</gene>
<dbReference type="GeneID" id="94434542"/>
<dbReference type="InterPro" id="IPR000504">
    <property type="entry name" value="RRM_dom"/>
</dbReference>
<evidence type="ECO:0000256" key="1">
    <source>
        <dbReference type="ARBA" id="ARBA00022884"/>
    </source>
</evidence>
<dbReference type="InterPro" id="IPR034215">
    <property type="entry name" value="RBM42_RRM"/>
</dbReference>
<dbReference type="EMBL" id="MIGC01010268">
    <property type="protein sequence ID" value="PHJ14959.1"/>
    <property type="molecule type" value="Genomic_DNA"/>
</dbReference>
<dbReference type="VEuPathDB" id="ToxoDB:CSUI_011230"/>
<dbReference type="OrthoDB" id="1749473at2759"/>
<keyword evidence="5" id="KW-1185">Reference proteome</keyword>
<dbReference type="CDD" id="cd12383">
    <property type="entry name" value="RRM_RBM42"/>
    <property type="match status" value="1"/>
</dbReference>
<evidence type="ECO:0000259" key="3">
    <source>
        <dbReference type="PROSITE" id="PS50102"/>
    </source>
</evidence>
<dbReference type="Pfam" id="PF00076">
    <property type="entry name" value="RRM_1"/>
    <property type="match status" value="1"/>
</dbReference>
<dbReference type="InterPro" id="IPR050825">
    <property type="entry name" value="RBM42_RBP45_47-like"/>
</dbReference>
<dbReference type="PANTHER" id="PTHR47640">
    <property type="entry name" value="TRNA SELENOCYSTEINE 1-ASSOCIATED PROTEIN 1-RELATED-RELATED"/>
    <property type="match status" value="1"/>
</dbReference>
<dbReference type="SUPFAM" id="SSF54928">
    <property type="entry name" value="RNA-binding domain, RBD"/>
    <property type="match status" value="1"/>
</dbReference>
<reference evidence="4 5" key="1">
    <citation type="journal article" date="2017" name="Int. J. Parasitol.">
        <title>The genome of the protozoan parasite Cystoisospora suis and a reverse vaccinology approach to identify vaccine candidates.</title>
        <authorList>
            <person name="Palmieri N."/>
            <person name="Shrestha A."/>
            <person name="Ruttkowski B."/>
            <person name="Beck T."/>
            <person name="Vogl C."/>
            <person name="Tomley F."/>
            <person name="Blake D.P."/>
            <person name="Joachim A."/>
        </authorList>
    </citation>
    <scope>NUCLEOTIDE SEQUENCE [LARGE SCALE GENOMIC DNA]</scope>
    <source>
        <strain evidence="4 5">Wien I</strain>
    </source>
</reference>
<evidence type="ECO:0000313" key="5">
    <source>
        <dbReference type="Proteomes" id="UP000221165"/>
    </source>
</evidence>
<dbReference type="InterPro" id="IPR035979">
    <property type="entry name" value="RBD_domain_sf"/>
</dbReference>